<keyword evidence="3" id="KW-1185">Reference proteome</keyword>
<dbReference type="PROSITE" id="PS50293">
    <property type="entry name" value="TPR_REGION"/>
    <property type="match status" value="1"/>
</dbReference>
<keyword evidence="1" id="KW-0802">TPR repeat</keyword>
<evidence type="ECO:0000313" key="3">
    <source>
        <dbReference type="Proteomes" id="UP000238937"/>
    </source>
</evidence>
<dbReference type="EMBL" id="PVWO01000140">
    <property type="protein sequence ID" value="PSB56190.1"/>
    <property type="molecule type" value="Genomic_DNA"/>
</dbReference>
<dbReference type="SMART" id="SM00028">
    <property type="entry name" value="TPR"/>
    <property type="match status" value="2"/>
</dbReference>
<dbReference type="InterPro" id="IPR019734">
    <property type="entry name" value="TPR_rpt"/>
</dbReference>
<feature type="repeat" description="TPR" evidence="1">
    <location>
        <begin position="78"/>
        <end position="111"/>
    </location>
</feature>
<dbReference type="Pfam" id="PF13181">
    <property type="entry name" value="TPR_8"/>
    <property type="match status" value="1"/>
</dbReference>
<gene>
    <name evidence="2" type="ORF">C7B77_12690</name>
</gene>
<protein>
    <submittedName>
        <fullName evidence="2">Uncharacterized protein</fullName>
    </submittedName>
</protein>
<dbReference type="Gene3D" id="1.25.40.10">
    <property type="entry name" value="Tetratricopeptide repeat domain"/>
    <property type="match status" value="1"/>
</dbReference>
<evidence type="ECO:0000313" key="2">
    <source>
        <dbReference type="EMBL" id="PSB56190.1"/>
    </source>
</evidence>
<dbReference type="InterPro" id="IPR011990">
    <property type="entry name" value="TPR-like_helical_dom_sf"/>
</dbReference>
<dbReference type="Proteomes" id="UP000238937">
    <property type="component" value="Unassembled WGS sequence"/>
</dbReference>
<reference evidence="2 3" key="1">
    <citation type="submission" date="2018-03" db="EMBL/GenBank/DDBJ databases">
        <title>The ancient ancestry and fast evolution of plastids.</title>
        <authorList>
            <person name="Moore K.R."/>
            <person name="Magnabosco C."/>
            <person name="Momper L."/>
            <person name="Gold D.A."/>
            <person name="Bosak T."/>
            <person name="Fournier G.P."/>
        </authorList>
    </citation>
    <scope>NUCLEOTIDE SEQUENCE [LARGE SCALE GENOMIC DNA]</scope>
    <source>
        <strain evidence="2 3">CCALA 037</strain>
    </source>
</reference>
<dbReference type="RefSeq" id="WP_106305037.1">
    <property type="nucleotide sequence ID" value="NZ_PVWO01000140.1"/>
</dbReference>
<sequence length="132" mass="14913">MRYSVGKPDERASLPAPISSFSYLNSATPLRAMESHNIDPKGEITAIAADIYICVDRGDLAGAIAHLDRAIFFHPDLAYLYAERANFYAQIGQIDRSIADYDRAIELQPQNQLFKHWRSQLDDRIWGSLAKD</sequence>
<organism evidence="2 3">
    <name type="scientific">Chamaesiphon polymorphus CCALA 037</name>
    <dbReference type="NCBI Taxonomy" id="2107692"/>
    <lineage>
        <taxon>Bacteria</taxon>
        <taxon>Bacillati</taxon>
        <taxon>Cyanobacteriota</taxon>
        <taxon>Cyanophyceae</taxon>
        <taxon>Gomontiellales</taxon>
        <taxon>Chamaesiphonaceae</taxon>
        <taxon>Chamaesiphon</taxon>
    </lineage>
</organism>
<proteinExistence type="predicted"/>
<dbReference type="AlphaFoldDB" id="A0A2T1GF37"/>
<dbReference type="SUPFAM" id="SSF48452">
    <property type="entry name" value="TPR-like"/>
    <property type="match status" value="1"/>
</dbReference>
<name>A0A2T1GF37_9CYAN</name>
<dbReference type="PROSITE" id="PS50005">
    <property type="entry name" value="TPR"/>
    <property type="match status" value="1"/>
</dbReference>
<comment type="caution">
    <text evidence="2">The sequence shown here is derived from an EMBL/GenBank/DDBJ whole genome shotgun (WGS) entry which is preliminary data.</text>
</comment>
<evidence type="ECO:0000256" key="1">
    <source>
        <dbReference type="PROSITE-ProRule" id="PRU00339"/>
    </source>
</evidence>
<accession>A0A2T1GF37</accession>